<dbReference type="PANTHER" id="PTHR23315">
    <property type="entry name" value="U BOX DOMAIN-CONTAINING"/>
    <property type="match status" value="1"/>
</dbReference>
<feature type="domain" description="RING-type" evidence="7">
    <location>
        <begin position="275"/>
        <end position="314"/>
    </location>
</feature>
<feature type="domain" description="U-box" evidence="8">
    <location>
        <begin position="268"/>
        <end position="341"/>
    </location>
</feature>
<evidence type="ECO:0000256" key="1">
    <source>
        <dbReference type="ARBA" id="ARBA00000900"/>
    </source>
</evidence>
<keyword evidence="5" id="KW-0863">Zinc-finger</keyword>
<feature type="region of interest" description="Disordered" evidence="6">
    <location>
        <begin position="369"/>
        <end position="388"/>
    </location>
</feature>
<reference evidence="9 10" key="1">
    <citation type="submission" date="2024-09" db="EMBL/GenBank/DDBJ databases">
        <title>Chromosome-scale assembly of Riccia fluitans.</title>
        <authorList>
            <person name="Paukszto L."/>
            <person name="Sawicki J."/>
            <person name="Karawczyk K."/>
            <person name="Piernik-Szablinska J."/>
            <person name="Szczecinska M."/>
            <person name="Mazdziarz M."/>
        </authorList>
    </citation>
    <scope>NUCLEOTIDE SEQUENCE [LARGE SCALE GENOMIC DNA]</scope>
    <source>
        <strain evidence="9">Rf_01</strain>
        <tissue evidence="9">Aerial parts of the thallus</tissue>
    </source>
</reference>
<evidence type="ECO:0000256" key="4">
    <source>
        <dbReference type="ARBA" id="ARBA00022786"/>
    </source>
</evidence>
<evidence type="ECO:0000256" key="6">
    <source>
        <dbReference type="SAM" id="MobiDB-lite"/>
    </source>
</evidence>
<dbReference type="EMBL" id="JBHFFA010000175">
    <property type="protein sequence ID" value="KAL2602944.1"/>
    <property type="molecule type" value="Genomic_DNA"/>
</dbReference>
<comment type="pathway">
    <text evidence="2">Protein modification; protein ubiquitination.</text>
</comment>
<evidence type="ECO:0000259" key="7">
    <source>
        <dbReference type="PROSITE" id="PS50089"/>
    </source>
</evidence>
<dbReference type="InterPro" id="IPR001841">
    <property type="entry name" value="Znf_RING"/>
</dbReference>
<dbReference type="SUPFAM" id="SSF48371">
    <property type="entry name" value="ARM repeat"/>
    <property type="match status" value="3"/>
</dbReference>
<organism evidence="9 10">
    <name type="scientific">Riccia fluitans</name>
    <dbReference type="NCBI Taxonomy" id="41844"/>
    <lineage>
        <taxon>Eukaryota</taxon>
        <taxon>Viridiplantae</taxon>
        <taxon>Streptophyta</taxon>
        <taxon>Embryophyta</taxon>
        <taxon>Marchantiophyta</taxon>
        <taxon>Marchantiopsida</taxon>
        <taxon>Marchantiidae</taxon>
        <taxon>Marchantiales</taxon>
        <taxon>Ricciaceae</taxon>
        <taxon>Riccia</taxon>
    </lineage>
</organism>
<accession>A0ABD1XDM4</accession>
<proteinExistence type="predicted"/>
<evidence type="ECO:0000259" key="8">
    <source>
        <dbReference type="PROSITE" id="PS51698"/>
    </source>
</evidence>
<dbReference type="InterPro" id="IPR011989">
    <property type="entry name" value="ARM-like"/>
</dbReference>
<dbReference type="InterPro" id="IPR013083">
    <property type="entry name" value="Znf_RING/FYVE/PHD"/>
</dbReference>
<dbReference type="EC" id="2.3.2.27" evidence="3"/>
<gene>
    <name evidence="9" type="ORF">R1flu_008800</name>
</gene>
<sequence length="1472" mass="162838">MVMETPEIVMVRALLAKIKGIPILRSECRLLVEILSGLLPVLKEMSSPQARISDMTRGMLTGLMFALQRAEKVLEKIKHASTSKLKRVFLKRQLTQDLRTSMVDCITWIQKLPLSSFEKDEEIRQLKSRLEDLGKDLSDAGSSRDEDDENDFLAEVMEVLRAHSNGDAATTSVEGGKAMDGLLQLLARRLNSDVATVLSEWQEVKEETRRLQEKVEYTAENKRRMDRDLMEVLRALDSGIQQGQATRSEGEVSERTEAAATSSTSDTSPAQEFLCAVCRNLMEDPVVCASGHSYCRECLMKWFQNGNNICPLSNTRVPPEVYPNFVLRNLIIRWTEDTTRRPHQCQDVQVSVEPPPRLTIEVPLESVDEPANSRRTFSPNVPEIRSFSPPSTPSVAPLIAFLKSQSSNLTKIRSNLKELASLALDPCRQWEIYSADGIFVIARYLSSEDASVAEKAAEVFENLAFKPKKGNDHLRYDQREEILTSVVDFALDSLINQLQFGNPSTRFVAARAVVYLLEDDQAWERVRRKEGVVRGLFGLENTCTRALLESSQEGINLCKKGLALLAGYKPPAASPNTNRDLSTALLRLLVSPTTNRKLVEETLEVLSFMVKRAGYRNSHTLLDRDGIHVLIGLFHPPESLSAHGRTFSKPNSLTEGGKREILTIFDEISKSEGLLHLIECDLIKHLLGTITDPEAGKDFVSLGVKLLWKCIQGSVSEFSPVTHFHCDFQLEMKGVVDILRRDQIPDESKLDLLSVLVHLCDWRSGNPLRESFFRTSESFLNTGGVAALGVLAKSPLEVVREKTGVQLRLIAESYPCHRELRTPEAAVLLATLLADEVEKCRCEAVVALASVAKAGNWEMLLEGVTIEQVEVVPVERVVNTLFTTSSSDCREASISVLGKISQKHSGAPGNSKLSAVLREKRTIKGLLDIVRLPAGGDVEAEAAELLMNLVEQDHNICAFLVEENEDGLSVLIKFGVQSGSRLRPKVVKLLQAFAEVSVDTKGALMDVGGVPLLVEAVEEGKNKNKNSCNVSVASDAIKALKSLINYGPAQGAVIDAGFAKEAVIEAGFAETAIECLSVRPLSHGLLGLFSSILDREATAEKKKATAERIRKARGVQALVRVLSVRNAGLEEKNLVAAILTRLIQLDQGVQPILREEKGMEHLNNLLKKQADEANQSNRSSCCAEVLKTLIAATEDSQSLELLLKEQCIEPLLSLLSESSVSDVEGLALDLLLKLSRGALTSGSSADFKVPLVSKCVLRIMDTSVDDNLVECAARIIRNISLFGPAERKIMCTGDRGAVNVLLRTIRTCQAEAPSNDVNFSIIALERFMLEDEGRKSFLQEEGIPRLVNFLGKSRGQAKLFATRILVMLASEHNPKEWFTKTWNLKEDLLLSLRENLESGDTDCKIQATELLKCLILKGRGAEVCRYISDTGCHSKLRDLQTDAECGRYASEALDAYNRHKKDNRHGSRLWSR</sequence>
<comment type="caution">
    <text evidence="9">The sequence shown here is derived from an EMBL/GenBank/DDBJ whole genome shotgun (WGS) entry which is preliminary data.</text>
</comment>
<feature type="compositionally biased region" description="Basic and acidic residues" evidence="6">
    <location>
        <begin position="248"/>
        <end position="257"/>
    </location>
</feature>
<name>A0ABD1XDM4_9MARC</name>
<evidence type="ECO:0000313" key="9">
    <source>
        <dbReference type="EMBL" id="KAL2602944.1"/>
    </source>
</evidence>
<dbReference type="GO" id="GO:0008270">
    <property type="term" value="F:zinc ion binding"/>
    <property type="evidence" value="ECO:0007669"/>
    <property type="project" value="UniProtKB-KW"/>
</dbReference>
<dbReference type="PROSITE" id="PS50089">
    <property type="entry name" value="ZF_RING_2"/>
    <property type="match status" value="1"/>
</dbReference>
<dbReference type="Gene3D" id="1.25.10.10">
    <property type="entry name" value="Leucine-rich Repeat Variant"/>
    <property type="match status" value="3"/>
</dbReference>
<evidence type="ECO:0000313" key="10">
    <source>
        <dbReference type="Proteomes" id="UP001605036"/>
    </source>
</evidence>
<dbReference type="SMART" id="SM00504">
    <property type="entry name" value="Ubox"/>
    <property type="match status" value="1"/>
</dbReference>
<evidence type="ECO:0000256" key="5">
    <source>
        <dbReference type="PROSITE-ProRule" id="PRU00175"/>
    </source>
</evidence>
<evidence type="ECO:0000256" key="3">
    <source>
        <dbReference type="ARBA" id="ARBA00012483"/>
    </source>
</evidence>
<evidence type="ECO:0000256" key="2">
    <source>
        <dbReference type="ARBA" id="ARBA00004906"/>
    </source>
</evidence>
<dbReference type="InterPro" id="IPR003613">
    <property type="entry name" value="Ubox_domain"/>
</dbReference>
<dbReference type="Proteomes" id="UP001605036">
    <property type="component" value="Unassembled WGS sequence"/>
</dbReference>
<dbReference type="InterPro" id="IPR000225">
    <property type="entry name" value="Armadillo"/>
</dbReference>
<protein>
    <recommendedName>
        <fullName evidence="3">RING-type E3 ubiquitin transferase</fullName>
        <ecNumber evidence="3">2.3.2.27</ecNumber>
    </recommendedName>
</protein>
<dbReference type="SUPFAM" id="SSF57850">
    <property type="entry name" value="RING/U-box"/>
    <property type="match status" value="1"/>
</dbReference>
<dbReference type="PROSITE" id="PS51698">
    <property type="entry name" value="U_BOX"/>
    <property type="match status" value="1"/>
</dbReference>
<comment type="catalytic activity">
    <reaction evidence="1">
        <text>S-ubiquitinyl-[E2 ubiquitin-conjugating enzyme]-L-cysteine + [acceptor protein]-L-lysine = [E2 ubiquitin-conjugating enzyme]-L-cysteine + N(6)-ubiquitinyl-[acceptor protein]-L-lysine.</text>
        <dbReference type="EC" id="2.3.2.27"/>
    </reaction>
</comment>
<dbReference type="PANTHER" id="PTHR23315:SF111">
    <property type="entry name" value="U-BOX DOMAIN-CONTAINING PROTEIN 14"/>
    <property type="match status" value="1"/>
</dbReference>
<feature type="region of interest" description="Disordered" evidence="6">
    <location>
        <begin position="240"/>
        <end position="265"/>
    </location>
</feature>
<dbReference type="GO" id="GO:0061630">
    <property type="term" value="F:ubiquitin protein ligase activity"/>
    <property type="evidence" value="ECO:0007669"/>
    <property type="project" value="UniProtKB-EC"/>
</dbReference>
<dbReference type="Pfam" id="PF04564">
    <property type="entry name" value="U-box"/>
    <property type="match status" value="1"/>
</dbReference>
<dbReference type="SMART" id="SM00185">
    <property type="entry name" value="ARM"/>
    <property type="match status" value="5"/>
</dbReference>
<keyword evidence="10" id="KW-1185">Reference proteome</keyword>
<keyword evidence="5" id="KW-0479">Metal-binding</keyword>
<keyword evidence="5" id="KW-0862">Zinc</keyword>
<dbReference type="InterPro" id="IPR016024">
    <property type="entry name" value="ARM-type_fold"/>
</dbReference>
<dbReference type="Gene3D" id="3.30.40.10">
    <property type="entry name" value="Zinc/RING finger domain, C3HC4 (zinc finger)"/>
    <property type="match status" value="1"/>
</dbReference>
<keyword evidence="4" id="KW-0833">Ubl conjugation pathway</keyword>
<dbReference type="SMART" id="SM00184">
    <property type="entry name" value="RING"/>
    <property type="match status" value="1"/>
</dbReference>